<dbReference type="InterPro" id="IPR016169">
    <property type="entry name" value="FAD-bd_PCMH_sub2"/>
</dbReference>
<dbReference type="Gene3D" id="3.40.462.10">
    <property type="entry name" value="FAD-linked oxidases, C-terminal domain"/>
    <property type="match status" value="1"/>
</dbReference>
<dbReference type="InterPro" id="IPR015345">
    <property type="entry name" value="Cytokinin_DH_FAD/cytokin-bd"/>
</dbReference>
<dbReference type="PANTHER" id="PTHR13878">
    <property type="entry name" value="GULONOLACTONE OXIDASE"/>
    <property type="match status" value="1"/>
</dbReference>
<evidence type="ECO:0000256" key="6">
    <source>
        <dbReference type="ARBA" id="ARBA00023002"/>
    </source>
</evidence>
<dbReference type="InterPro" id="IPR016170">
    <property type="entry name" value="Cytok_DH_C_sf"/>
</dbReference>
<dbReference type="GO" id="GO:0009690">
    <property type="term" value="P:cytokinin metabolic process"/>
    <property type="evidence" value="ECO:0007669"/>
    <property type="project" value="InterPro"/>
</dbReference>
<keyword evidence="6" id="KW-0560">Oxidoreductase</keyword>
<dbReference type="KEGG" id="zju:107423992"/>
<dbReference type="Pfam" id="PF01565">
    <property type="entry name" value="FAD_binding_4"/>
    <property type="match status" value="1"/>
</dbReference>
<comment type="cofactor">
    <cofactor evidence="1">
        <name>FAD</name>
        <dbReference type="ChEBI" id="CHEBI:57692"/>
    </cofactor>
</comment>
<dbReference type="SUPFAM" id="SSF55103">
    <property type="entry name" value="FAD-linked oxidases, C-terminal domain"/>
    <property type="match status" value="1"/>
</dbReference>
<dbReference type="Proteomes" id="UP001652623">
    <property type="component" value="Chromosome 7"/>
</dbReference>
<dbReference type="InterPro" id="IPR036318">
    <property type="entry name" value="FAD-bd_PCMH-like_sf"/>
</dbReference>
<comment type="similarity">
    <text evidence="2">Belongs to the oxygen-dependent FAD-linked oxidoreductase family.</text>
</comment>
<protein>
    <recommendedName>
        <fullName evidence="3">cytokinin dehydrogenase</fullName>
        <ecNumber evidence="3">1.5.99.12</ecNumber>
    </recommendedName>
</protein>
<keyword evidence="10" id="KW-1185">Reference proteome</keyword>
<dbReference type="Gene3D" id="3.30.465.10">
    <property type="match status" value="1"/>
</dbReference>
<dbReference type="InParanoid" id="A0A6P4A6R0"/>
<dbReference type="InterPro" id="IPR006094">
    <property type="entry name" value="Oxid_FAD_bind_N"/>
</dbReference>
<dbReference type="InterPro" id="IPR016164">
    <property type="entry name" value="FAD-linked_Oxase-like_C"/>
</dbReference>
<feature type="transmembrane region" description="Helical" evidence="8">
    <location>
        <begin position="35"/>
        <end position="57"/>
    </location>
</feature>
<proteinExistence type="inferred from homology"/>
<evidence type="ECO:0000313" key="10">
    <source>
        <dbReference type="Proteomes" id="UP001652623"/>
    </source>
</evidence>
<evidence type="ECO:0000259" key="9">
    <source>
        <dbReference type="PROSITE" id="PS51387"/>
    </source>
</evidence>
<dbReference type="InterPro" id="IPR016167">
    <property type="entry name" value="FAD-bd_PCMH_sub1"/>
</dbReference>
<keyword evidence="8" id="KW-0812">Transmembrane</keyword>
<dbReference type="GO" id="GO:0019139">
    <property type="term" value="F:cytokinin dehydrogenase activity"/>
    <property type="evidence" value="ECO:0007669"/>
    <property type="project" value="UniProtKB-EC"/>
</dbReference>
<feature type="domain" description="FAD-binding PCMH-type" evidence="9">
    <location>
        <begin position="94"/>
        <end position="278"/>
    </location>
</feature>
<evidence type="ECO:0000313" key="11">
    <source>
        <dbReference type="RefSeq" id="XP_015889153.2"/>
    </source>
</evidence>
<evidence type="ECO:0000256" key="7">
    <source>
        <dbReference type="ARBA" id="ARBA00048224"/>
    </source>
</evidence>
<evidence type="ECO:0000256" key="4">
    <source>
        <dbReference type="ARBA" id="ARBA00022630"/>
    </source>
</evidence>
<dbReference type="EC" id="1.5.99.12" evidence="3"/>
<evidence type="ECO:0000256" key="1">
    <source>
        <dbReference type="ARBA" id="ARBA00001974"/>
    </source>
</evidence>
<dbReference type="RefSeq" id="XP_015889153.2">
    <property type="nucleotide sequence ID" value="XM_016033667.4"/>
</dbReference>
<dbReference type="PROSITE" id="PS51387">
    <property type="entry name" value="FAD_PCMH"/>
    <property type="match status" value="1"/>
</dbReference>
<evidence type="ECO:0000256" key="8">
    <source>
        <dbReference type="SAM" id="Phobius"/>
    </source>
</evidence>
<sequence length="555" mass="62601">MHAINALLFYPYLYLLLFLIKLASSATKTTTQMTLTIPISFNMFSMINILVISMGLISQPAETLSFEPPQNISDRFRNDSQAIDLASTDYGHIIQTKSAAVFYPTSIDDIRSLILFANDNSSRIGIGARGQGHSVRGQCMTDNGVVVNMTNLMNQQKTGLAGIIISQSPALGSYADVGGEQLWIDVLTETLKHGLSPVSWTDYLYLSVGGTLSNAGISGQTFRFGPQISNVYELDVITGKGDFVTCSTDKSPELFYAVLGGLGQFGIITRARIALQPAPKRVKWVRMLYNDFSAFSQDQERLISMNGIQEKDGADYIEGFVLMRQGPLDISFYPLSDQPKIVSLVTQYGIIYCIELVKYYDNSTQNSVDKDLQVLVQGLRFVHGFHFEKDVEYIRFLNRVHYDELILRKQGFWDVPHPWLNLFLPRSQISDFDSGIFKDIFLKQSITTGLIIIYPMNKNKWNDKMSTAIPDEDIFYTVAFLHSSGIQDWEAYDAVNKQVLGFCEKNGIVVKQYLPHYETQGDWINHFGSKWTNFQKMKANFDPNNILSPGQRIFS</sequence>
<dbReference type="Pfam" id="PF09265">
    <property type="entry name" value="Cytokin-bind"/>
    <property type="match status" value="1"/>
</dbReference>
<dbReference type="AlphaFoldDB" id="A0A6P4A6R0"/>
<keyword evidence="8" id="KW-1133">Transmembrane helix</keyword>
<keyword evidence="4" id="KW-0285">Flavoprotein</keyword>
<dbReference type="InterPro" id="IPR050432">
    <property type="entry name" value="FAD-linked_Oxidoreductases_BP"/>
</dbReference>
<evidence type="ECO:0000256" key="5">
    <source>
        <dbReference type="ARBA" id="ARBA00022827"/>
    </source>
</evidence>
<accession>A0A6P4A6R0</accession>
<evidence type="ECO:0000256" key="2">
    <source>
        <dbReference type="ARBA" id="ARBA00005466"/>
    </source>
</evidence>
<dbReference type="PANTHER" id="PTHR13878:SF115">
    <property type="entry name" value="CYTOKININ DEHYDROGENASE"/>
    <property type="match status" value="1"/>
</dbReference>
<dbReference type="GO" id="GO:0071949">
    <property type="term" value="F:FAD binding"/>
    <property type="evidence" value="ECO:0007669"/>
    <property type="project" value="InterPro"/>
</dbReference>
<dbReference type="Gene3D" id="3.30.43.10">
    <property type="entry name" value="Uridine Diphospho-n-acetylenolpyruvylglucosamine Reductase, domain 2"/>
    <property type="match status" value="1"/>
</dbReference>
<dbReference type="GeneID" id="107423992"/>
<name>A0A6P4A6R0_ZIZJJ</name>
<keyword evidence="5" id="KW-0274">FAD</keyword>
<keyword evidence="8" id="KW-0472">Membrane</keyword>
<dbReference type="SUPFAM" id="SSF56176">
    <property type="entry name" value="FAD-binding/transporter-associated domain-like"/>
    <property type="match status" value="1"/>
</dbReference>
<feature type="transmembrane region" description="Helical" evidence="8">
    <location>
        <begin position="6"/>
        <end position="23"/>
    </location>
</feature>
<gene>
    <name evidence="11" type="primary">LOC107423992</name>
</gene>
<evidence type="ECO:0000256" key="3">
    <source>
        <dbReference type="ARBA" id="ARBA00011928"/>
    </source>
</evidence>
<comment type="catalytic activity">
    <reaction evidence="7">
        <text>N(6)-dimethylallyladenine + A + H2O = 3-methyl-2-butenal + adenine + AH2</text>
        <dbReference type="Rhea" id="RHEA:13625"/>
        <dbReference type="ChEBI" id="CHEBI:13193"/>
        <dbReference type="ChEBI" id="CHEBI:15377"/>
        <dbReference type="ChEBI" id="CHEBI:15825"/>
        <dbReference type="ChEBI" id="CHEBI:16708"/>
        <dbReference type="ChEBI" id="CHEBI:17499"/>
        <dbReference type="ChEBI" id="CHEBI:17660"/>
        <dbReference type="EC" id="1.5.99.12"/>
    </reaction>
</comment>
<organism evidence="10 11">
    <name type="scientific">Ziziphus jujuba</name>
    <name type="common">Chinese jujube</name>
    <name type="synonym">Ziziphus sativa</name>
    <dbReference type="NCBI Taxonomy" id="326968"/>
    <lineage>
        <taxon>Eukaryota</taxon>
        <taxon>Viridiplantae</taxon>
        <taxon>Streptophyta</taxon>
        <taxon>Embryophyta</taxon>
        <taxon>Tracheophyta</taxon>
        <taxon>Spermatophyta</taxon>
        <taxon>Magnoliopsida</taxon>
        <taxon>eudicotyledons</taxon>
        <taxon>Gunneridae</taxon>
        <taxon>Pentapetalae</taxon>
        <taxon>rosids</taxon>
        <taxon>fabids</taxon>
        <taxon>Rosales</taxon>
        <taxon>Rhamnaceae</taxon>
        <taxon>Paliureae</taxon>
        <taxon>Ziziphus</taxon>
    </lineage>
</organism>
<reference evidence="11" key="1">
    <citation type="submission" date="2025-08" db="UniProtKB">
        <authorList>
            <consortium name="RefSeq"/>
        </authorList>
    </citation>
    <scope>IDENTIFICATION</scope>
    <source>
        <tissue evidence="11">Seedling</tissue>
    </source>
</reference>
<dbReference type="InterPro" id="IPR016166">
    <property type="entry name" value="FAD-bd_PCMH"/>
</dbReference>